<reference evidence="2" key="1">
    <citation type="journal article" date="2023" name="Mol. Phylogenet. Evol.">
        <title>Genome-scale phylogeny and comparative genomics of the fungal order Sordariales.</title>
        <authorList>
            <person name="Hensen N."/>
            <person name="Bonometti L."/>
            <person name="Westerberg I."/>
            <person name="Brannstrom I.O."/>
            <person name="Guillou S."/>
            <person name="Cros-Aarteil S."/>
            <person name="Calhoun S."/>
            <person name="Haridas S."/>
            <person name="Kuo A."/>
            <person name="Mondo S."/>
            <person name="Pangilinan J."/>
            <person name="Riley R."/>
            <person name="LaButti K."/>
            <person name="Andreopoulos B."/>
            <person name="Lipzen A."/>
            <person name="Chen C."/>
            <person name="Yan M."/>
            <person name="Daum C."/>
            <person name="Ng V."/>
            <person name="Clum A."/>
            <person name="Steindorff A."/>
            <person name="Ohm R.A."/>
            <person name="Martin F."/>
            <person name="Silar P."/>
            <person name="Natvig D.O."/>
            <person name="Lalanne C."/>
            <person name="Gautier V."/>
            <person name="Ament-Velasquez S.L."/>
            <person name="Kruys A."/>
            <person name="Hutchinson M.I."/>
            <person name="Powell A.J."/>
            <person name="Barry K."/>
            <person name="Miller A.N."/>
            <person name="Grigoriev I.V."/>
            <person name="Debuchy R."/>
            <person name="Gladieux P."/>
            <person name="Hiltunen Thoren M."/>
            <person name="Johannesson H."/>
        </authorList>
    </citation>
    <scope>NUCLEOTIDE SEQUENCE</scope>
    <source>
        <strain evidence="2">CBS 560.94</strain>
    </source>
</reference>
<name>A0AAE0MQB4_9PEZI</name>
<proteinExistence type="predicted"/>
<sequence>MMFMRFALFHVSFVFKYLLVRGEVLHYGGVSPRSFQKGGRTWFNCVAHKGRSQATCKLEKVTSGLQRAPRSCSRSFEFRWKGHDMWLLFHRWRWRTGWDENASTYIQCRPFGLIDVVGHRC</sequence>
<protein>
    <recommendedName>
        <fullName evidence="4">Secreted protein</fullName>
    </recommendedName>
</protein>
<dbReference type="GeneID" id="87864333"/>
<keyword evidence="3" id="KW-1185">Reference proteome</keyword>
<accession>A0AAE0MQB4</accession>
<feature type="signal peptide" evidence="1">
    <location>
        <begin position="1"/>
        <end position="22"/>
    </location>
</feature>
<evidence type="ECO:0008006" key="4">
    <source>
        <dbReference type="Google" id="ProtNLM"/>
    </source>
</evidence>
<evidence type="ECO:0000313" key="3">
    <source>
        <dbReference type="Proteomes" id="UP001278500"/>
    </source>
</evidence>
<evidence type="ECO:0000313" key="2">
    <source>
        <dbReference type="EMBL" id="KAK3340652.1"/>
    </source>
</evidence>
<dbReference type="AlphaFoldDB" id="A0AAE0MQB4"/>
<comment type="caution">
    <text evidence="2">The sequence shown here is derived from an EMBL/GenBank/DDBJ whole genome shotgun (WGS) entry which is preliminary data.</text>
</comment>
<gene>
    <name evidence="2" type="ORF">B0H65DRAFT_473117</name>
</gene>
<dbReference type="EMBL" id="JAUEPP010000006">
    <property type="protein sequence ID" value="KAK3340652.1"/>
    <property type="molecule type" value="Genomic_DNA"/>
</dbReference>
<dbReference type="Proteomes" id="UP001278500">
    <property type="component" value="Unassembled WGS sequence"/>
</dbReference>
<evidence type="ECO:0000256" key="1">
    <source>
        <dbReference type="SAM" id="SignalP"/>
    </source>
</evidence>
<organism evidence="2 3">
    <name type="scientific">Neurospora tetraspora</name>
    <dbReference type="NCBI Taxonomy" id="94610"/>
    <lineage>
        <taxon>Eukaryota</taxon>
        <taxon>Fungi</taxon>
        <taxon>Dikarya</taxon>
        <taxon>Ascomycota</taxon>
        <taxon>Pezizomycotina</taxon>
        <taxon>Sordariomycetes</taxon>
        <taxon>Sordariomycetidae</taxon>
        <taxon>Sordariales</taxon>
        <taxon>Sordariaceae</taxon>
        <taxon>Neurospora</taxon>
    </lineage>
</organism>
<feature type="chain" id="PRO_5041906756" description="Secreted protein" evidence="1">
    <location>
        <begin position="23"/>
        <end position="121"/>
    </location>
</feature>
<keyword evidence="1" id="KW-0732">Signal</keyword>
<reference evidence="2" key="2">
    <citation type="submission" date="2023-06" db="EMBL/GenBank/DDBJ databases">
        <authorList>
            <consortium name="Lawrence Berkeley National Laboratory"/>
            <person name="Haridas S."/>
            <person name="Hensen N."/>
            <person name="Bonometti L."/>
            <person name="Westerberg I."/>
            <person name="Brannstrom I.O."/>
            <person name="Guillou S."/>
            <person name="Cros-Aarteil S."/>
            <person name="Calhoun S."/>
            <person name="Kuo A."/>
            <person name="Mondo S."/>
            <person name="Pangilinan J."/>
            <person name="Riley R."/>
            <person name="Labutti K."/>
            <person name="Andreopoulos B."/>
            <person name="Lipzen A."/>
            <person name="Chen C."/>
            <person name="Yanf M."/>
            <person name="Daum C."/>
            <person name="Ng V."/>
            <person name="Clum A."/>
            <person name="Steindorff A."/>
            <person name="Ohm R."/>
            <person name="Martin F."/>
            <person name="Silar P."/>
            <person name="Natvig D."/>
            <person name="Lalanne C."/>
            <person name="Gautier V."/>
            <person name="Ament-Velasquez S.L."/>
            <person name="Kruys A."/>
            <person name="Hutchinson M.I."/>
            <person name="Powell A.J."/>
            <person name="Barry K."/>
            <person name="Miller A.N."/>
            <person name="Grigoriev I.V."/>
            <person name="Debuchy R."/>
            <person name="Gladieux P."/>
            <person name="Thoren M.H."/>
            <person name="Johannesson H."/>
        </authorList>
    </citation>
    <scope>NUCLEOTIDE SEQUENCE</scope>
    <source>
        <strain evidence="2">CBS 560.94</strain>
    </source>
</reference>
<dbReference type="RefSeq" id="XP_062679594.1">
    <property type="nucleotide sequence ID" value="XM_062827179.1"/>
</dbReference>